<organism evidence="1">
    <name type="scientific">Dulem virus 32</name>
    <dbReference type="NCBI Taxonomy" id="3145750"/>
    <lineage>
        <taxon>Viruses</taxon>
        <taxon>Duplodnaviria</taxon>
        <taxon>Heunggongvirae</taxon>
        <taxon>Uroviricota</taxon>
        <taxon>Caudoviricetes</taxon>
    </lineage>
</organism>
<dbReference type="EMBL" id="PP511597">
    <property type="protein sequence ID" value="XCD05772.1"/>
    <property type="molecule type" value="Genomic_DNA"/>
</dbReference>
<sequence>MRPSVSGSAACLSQEQCLCRCACQSSKPRCWRTSNRQRSEGVHQ</sequence>
<name>A0AAU8B0L7_9CAUD</name>
<evidence type="ECO:0000313" key="1">
    <source>
        <dbReference type="EMBL" id="XCD05772.1"/>
    </source>
</evidence>
<reference evidence="1" key="1">
    <citation type="submission" date="2024-03" db="EMBL/GenBank/DDBJ databases">
        <title>Diverse circular DNA viruses in blood, oral, and fecal samples of captive lemurs.</title>
        <authorList>
            <person name="Paietta E.N."/>
            <person name="Kraberger S."/>
            <person name="Lund M.C."/>
            <person name="Custer J.M."/>
            <person name="Vargas K.M."/>
            <person name="Ehmke E.E."/>
            <person name="Yoder A.D."/>
            <person name="Varsani A."/>
        </authorList>
    </citation>
    <scope>NUCLEOTIDE SEQUENCE</scope>
    <source>
        <strain evidence="1">Duke_24SF_91</strain>
    </source>
</reference>
<accession>A0AAU8B0L7</accession>
<protein>
    <submittedName>
        <fullName evidence="1">Uncharacterized protein</fullName>
    </submittedName>
</protein>
<proteinExistence type="predicted"/>